<dbReference type="PROSITE" id="PS51705">
    <property type="entry name" value="G_HFLX"/>
    <property type="match status" value="1"/>
</dbReference>
<proteinExistence type="inferred from homology"/>
<keyword evidence="2 5" id="KW-0547">Nucleotide-binding</keyword>
<feature type="domain" description="Hflx-type G" evidence="7">
    <location>
        <begin position="297"/>
        <end position="462"/>
    </location>
</feature>
<sequence length="552" mass="60791">MLNDPNDTLNPTFHESDDRSEAIVDRVLSRGESRRAKTTLFSEGRAEALQDDRDTSYDFDVDGLQLEREERRSLQFVESLSTELEDVTEVENRQIRLENVVLIGVYPAGSQQDGETSLQELAALCETAGARVLEGLLQRRPYPDPATYLGRGKAGELAEIVAETGADTVVADTELAPSQRRALEDVVKVKVIDRTAVILDIFSQHAKSREGKAQVELAQLSYLLPRLRGWGDSMSRQAGGQVGSAGAGMGSRGPGETKIELDRRRIHTRMAKLRREIAGMKTARDTKRARRDRNAVPAVAIAGYTNAGKSSLLNRITRAGVLVENQLFATLDATVRRTETPDGRPYTMADTVGFVRNLPHQLVEAFRSTLEEVADADVLVHVVDAAHPDPAGQIQTVREVIGEIDSRHIPELIVFNKADLIDRDTEIALRGLEPDAVFVSARTGRGIDELLDRIAELLPIAEIEVDLVVPYDRGDIISMLHDAGGVVRESHEADGTHVRARVHPDQLGSIEPFRVGGKGAPDRRRPDVRHKPNLGAPEPAPRKLELPRREQA</sequence>
<dbReference type="Pfam" id="PF16360">
    <property type="entry name" value="GTP-bdg_M"/>
    <property type="match status" value="1"/>
</dbReference>
<dbReference type="InterPro" id="IPR006073">
    <property type="entry name" value="GTP-bd"/>
</dbReference>
<gene>
    <name evidence="5 8" type="primary">hflX</name>
    <name evidence="8" type="ORF">C7K25_09490</name>
</gene>
<dbReference type="CDD" id="cd01878">
    <property type="entry name" value="HflX"/>
    <property type="match status" value="1"/>
</dbReference>
<evidence type="ECO:0000256" key="1">
    <source>
        <dbReference type="ARBA" id="ARBA00022723"/>
    </source>
</evidence>
<dbReference type="InterPro" id="IPR032305">
    <property type="entry name" value="GTP-bd_M"/>
</dbReference>
<dbReference type="Pfam" id="PF13167">
    <property type="entry name" value="GTP-bdg_N"/>
    <property type="match status" value="1"/>
</dbReference>
<dbReference type="Pfam" id="PF01926">
    <property type="entry name" value="MMR_HSR1"/>
    <property type="match status" value="1"/>
</dbReference>
<feature type="compositionally biased region" description="Gly residues" evidence="6">
    <location>
        <begin position="240"/>
        <end position="253"/>
    </location>
</feature>
<feature type="region of interest" description="Disordered" evidence="6">
    <location>
        <begin position="1"/>
        <end position="20"/>
    </location>
</feature>
<reference evidence="8" key="2">
    <citation type="journal article" date="2022" name="Sci. Rep.">
        <title>In silico prediction of the enzymes involved in the degradation of the herbicide molinate by Gulosibacter molinativorax ON4T.</title>
        <authorList>
            <person name="Lopes A.R."/>
            <person name="Bunin E."/>
            <person name="Viana A.T."/>
            <person name="Froufe H."/>
            <person name="Munoz-Merida A."/>
            <person name="Pinho D."/>
            <person name="Figueiredo J."/>
            <person name="Barroso C."/>
            <person name="Vaz-Moreira I."/>
            <person name="Bellanger X."/>
            <person name="Egas C."/>
            <person name="Nunes O.C."/>
        </authorList>
    </citation>
    <scope>NUCLEOTIDE SEQUENCE</scope>
    <source>
        <strain evidence="8">ON4</strain>
    </source>
</reference>
<dbReference type="PRINTS" id="PR00326">
    <property type="entry name" value="GTP1OBG"/>
</dbReference>
<dbReference type="Gene3D" id="3.40.50.300">
    <property type="entry name" value="P-loop containing nucleotide triphosphate hydrolases"/>
    <property type="match status" value="1"/>
</dbReference>
<dbReference type="InterPro" id="IPR030394">
    <property type="entry name" value="G_HFLX_dom"/>
</dbReference>
<dbReference type="PANTHER" id="PTHR10229">
    <property type="entry name" value="GTP-BINDING PROTEIN HFLX"/>
    <property type="match status" value="1"/>
</dbReference>
<protein>
    <recommendedName>
        <fullName evidence="5">GTPase HflX</fullName>
    </recommendedName>
    <alternativeName>
        <fullName evidence="5">GTP-binding protein HflX</fullName>
    </alternativeName>
</protein>
<dbReference type="InterPro" id="IPR016496">
    <property type="entry name" value="GTPase_HflX"/>
</dbReference>
<feature type="compositionally biased region" description="Basic and acidic residues" evidence="6">
    <location>
        <begin position="540"/>
        <end position="552"/>
    </location>
</feature>
<keyword evidence="3" id="KW-0460">Magnesium</keyword>
<comment type="similarity">
    <text evidence="5">Belongs to the TRAFAC class OBG-HflX-like GTPase superfamily. HflX GTPase family.</text>
</comment>
<keyword evidence="1" id="KW-0479">Metal-binding</keyword>
<dbReference type="Gene3D" id="3.40.50.11060">
    <property type="entry name" value="GTPase HflX, N-terminal domain"/>
    <property type="match status" value="1"/>
</dbReference>
<dbReference type="Gene3D" id="6.10.250.2860">
    <property type="match status" value="1"/>
</dbReference>
<dbReference type="PANTHER" id="PTHR10229:SF0">
    <property type="entry name" value="GTP-BINDING PROTEIN 6-RELATED"/>
    <property type="match status" value="1"/>
</dbReference>
<keyword evidence="5" id="KW-0963">Cytoplasm</keyword>
<dbReference type="SUPFAM" id="SSF52540">
    <property type="entry name" value="P-loop containing nucleoside triphosphate hydrolases"/>
    <property type="match status" value="1"/>
</dbReference>
<keyword evidence="4 5" id="KW-0342">GTP-binding</keyword>
<dbReference type="HAMAP" id="MF_00900">
    <property type="entry name" value="GTPase_HflX"/>
    <property type="match status" value="1"/>
</dbReference>
<dbReference type="EMBL" id="PXVD01000014">
    <property type="protein sequence ID" value="MDJ1371595.1"/>
    <property type="molecule type" value="Genomic_DNA"/>
</dbReference>
<keyword evidence="9" id="KW-1185">Reference proteome</keyword>
<dbReference type="RefSeq" id="WP_084147518.1">
    <property type="nucleotide sequence ID" value="NZ_CP028426.1"/>
</dbReference>
<evidence type="ECO:0000256" key="3">
    <source>
        <dbReference type="ARBA" id="ARBA00022842"/>
    </source>
</evidence>
<dbReference type="InterPro" id="IPR025121">
    <property type="entry name" value="GTPase_HflX_N"/>
</dbReference>
<comment type="subcellular location">
    <subcellularLocation>
        <location evidence="5">Cytoplasm</location>
    </subcellularLocation>
    <text evidence="5">May associate with membranes.</text>
</comment>
<feature type="region of interest" description="Disordered" evidence="6">
    <location>
        <begin position="509"/>
        <end position="552"/>
    </location>
</feature>
<evidence type="ECO:0000256" key="2">
    <source>
        <dbReference type="ARBA" id="ARBA00022741"/>
    </source>
</evidence>
<reference evidence="8" key="1">
    <citation type="submission" date="2018-03" db="EMBL/GenBank/DDBJ databases">
        <authorList>
            <person name="Nunes O.C."/>
            <person name="Lopes A.R."/>
            <person name="Froufe H."/>
            <person name="Munoz-Merida A."/>
            <person name="Barroso C."/>
            <person name="Egas C."/>
        </authorList>
    </citation>
    <scope>NUCLEOTIDE SEQUENCE</scope>
    <source>
        <strain evidence="8">ON4</strain>
    </source>
</reference>
<feature type="region of interest" description="Disordered" evidence="6">
    <location>
        <begin position="236"/>
        <end position="256"/>
    </location>
</feature>
<evidence type="ECO:0000313" key="8">
    <source>
        <dbReference type="EMBL" id="MDJ1371595.1"/>
    </source>
</evidence>
<dbReference type="NCBIfam" id="TIGR03156">
    <property type="entry name" value="GTP_HflX"/>
    <property type="match status" value="1"/>
</dbReference>
<dbReference type="Proteomes" id="UP001170379">
    <property type="component" value="Unassembled WGS sequence"/>
</dbReference>
<evidence type="ECO:0000256" key="6">
    <source>
        <dbReference type="SAM" id="MobiDB-lite"/>
    </source>
</evidence>
<dbReference type="InterPro" id="IPR042108">
    <property type="entry name" value="GTPase_HflX_N_sf"/>
</dbReference>
<feature type="compositionally biased region" description="Polar residues" evidence="6">
    <location>
        <begin position="1"/>
        <end position="13"/>
    </location>
</feature>
<comment type="caution">
    <text evidence="8">The sequence shown here is derived from an EMBL/GenBank/DDBJ whole genome shotgun (WGS) entry which is preliminary data.</text>
</comment>
<evidence type="ECO:0000313" key="9">
    <source>
        <dbReference type="Proteomes" id="UP001170379"/>
    </source>
</evidence>
<dbReference type="InterPro" id="IPR027417">
    <property type="entry name" value="P-loop_NTPase"/>
</dbReference>
<name>A0ABT7C922_9MICO</name>
<organism evidence="8 9">
    <name type="scientific">Gulosibacter molinativorax</name>
    <dbReference type="NCBI Taxonomy" id="256821"/>
    <lineage>
        <taxon>Bacteria</taxon>
        <taxon>Bacillati</taxon>
        <taxon>Actinomycetota</taxon>
        <taxon>Actinomycetes</taxon>
        <taxon>Micrococcales</taxon>
        <taxon>Microbacteriaceae</taxon>
        <taxon>Gulosibacter</taxon>
    </lineage>
</organism>
<comment type="subunit">
    <text evidence="5">Monomer. Associates with the 50S ribosomal subunit.</text>
</comment>
<evidence type="ECO:0000256" key="4">
    <source>
        <dbReference type="ARBA" id="ARBA00023134"/>
    </source>
</evidence>
<evidence type="ECO:0000256" key="5">
    <source>
        <dbReference type="HAMAP-Rule" id="MF_00900"/>
    </source>
</evidence>
<evidence type="ECO:0000259" key="7">
    <source>
        <dbReference type="PROSITE" id="PS51705"/>
    </source>
</evidence>
<comment type="function">
    <text evidence="5">GTPase that associates with the 50S ribosomal subunit and may have a role during protein synthesis or ribosome biogenesis.</text>
</comment>
<accession>A0ABT7C922</accession>